<feature type="region of interest" description="Disordered" evidence="1">
    <location>
        <begin position="190"/>
        <end position="221"/>
    </location>
</feature>
<keyword evidence="3" id="KW-0732">Signal</keyword>
<keyword evidence="2" id="KW-0472">Membrane</keyword>
<dbReference type="EMBL" id="JBEHCU010006201">
    <property type="protein sequence ID" value="KAL1397643.1"/>
    <property type="molecule type" value="Genomic_DNA"/>
</dbReference>
<organism evidence="4 5">
    <name type="scientific">Culex pipiens pipiens</name>
    <name type="common">Northern house mosquito</name>
    <dbReference type="NCBI Taxonomy" id="38569"/>
    <lineage>
        <taxon>Eukaryota</taxon>
        <taxon>Metazoa</taxon>
        <taxon>Ecdysozoa</taxon>
        <taxon>Arthropoda</taxon>
        <taxon>Hexapoda</taxon>
        <taxon>Insecta</taxon>
        <taxon>Pterygota</taxon>
        <taxon>Neoptera</taxon>
        <taxon>Endopterygota</taxon>
        <taxon>Diptera</taxon>
        <taxon>Nematocera</taxon>
        <taxon>Culicoidea</taxon>
        <taxon>Culicidae</taxon>
        <taxon>Culicinae</taxon>
        <taxon>Culicini</taxon>
        <taxon>Culex</taxon>
        <taxon>Culex</taxon>
    </lineage>
</organism>
<evidence type="ECO:0000313" key="4">
    <source>
        <dbReference type="EMBL" id="KAL1397643.1"/>
    </source>
</evidence>
<name>A0ABD1DD98_CULPP</name>
<feature type="chain" id="PRO_5044781877" evidence="3">
    <location>
        <begin position="25"/>
        <end position="296"/>
    </location>
</feature>
<dbReference type="Proteomes" id="UP001562425">
    <property type="component" value="Unassembled WGS sequence"/>
</dbReference>
<evidence type="ECO:0000313" key="5">
    <source>
        <dbReference type="Proteomes" id="UP001562425"/>
    </source>
</evidence>
<keyword evidence="5" id="KW-1185">Reference proteome</keyword>
<evidence type="ECO:0000256" key="2">
    <source>
        <dbReference type="SAM" id="Phobius"/>
    </source>
</evidence>
<feature type="signal peptide" evidence="3">
    <location>
        <begin position="1"/>
        <end position="24"/>
    </location>
</feature>
<proteinExistence type="predicted"/>
<evidence type="ECO:0000256" key="1">
    <source>
        <dbReference type="SAM" id="MobiDB-lite"/>
    </source>
</evidence>
<sequence>MIVQTRSMLWLAVLLLLSVSPSWSELRKTFHSKISGSSSSSRFLFHHFHDRGHDHHHQTHKKQLEVTTLGEVENEITTLEPSTESPSEPLPAYEKSLPLRVLNCMAKVSLLECSKLYLLQNMESRKYDFHTSGNITFDVQQILQPSYQQPDNKLFEDRLLKLNSSEVDRRINVGLALLFNERQFDLKFLPGADPAEEGRGRRRNDKDRDRDGKHENRDKRKATKHLLQLGVPIVLLPTMLLASVMPMMIPVLKFATFFTSFVNHAALAAAVMYLARQHAQEQEEKQTVYFNAGYNN</sequence>
<feature type="transmembrane region" description="Helical" evidence="2">
    <location>
        <begin position="255"/>
        <end position="275"/>
    </location>
</feature>
<comment type="caution">
    <text evidence="4">The sequence shown here is derived from an EMBL/GenBank/DDBJ whole genome shotgun (WGS) entry which is preliminary data.</text>
</comment>
<reference evidence="4 5" key="1">
    <citation type="submission" date="2024-05" db="EMBL/GenBank/DDBJ databases">
        <title>Culex pipiens pipiens assembly and annotation.</title>
        <authorList>
            <person name="Alout H."/>
            <person name="Durand T."/>
        </authorList>
    </citation>
    <scope>NUCLEOTIDE SEQUENCE [LARGE SCALE GENOMIC DNA]</scope>
    <source>
        <strain evidence="4">HA-2024</strain>
        <tissue evidence="4">Whole body</tissue>
    </source>
</reference>
<gene>
    <name evidence="4" type="ORF">pipiens_009607</name>
</gene>
<keyword evidence="2" id="KW-0812">Transmembrane</keyword>
<dbReference type="AlphaFoldDB" id="A0ABD1DD98"/>
<keyword evidence="2" id="KW-1133">Transmembrane helix</keyword>
<protein>
    <submittedName>
        <fullName evidence="4">Uncharacterized protein</fullName>
    </submittedName>
</protein>
<feature type="transmembrane region" description="Helical" evidence="2">
    <location>
        <begin position="226"/>
        <end position="249"/>
    </location>
</feature>
<accession>A0ABD1DD98</accession>
<feature type="compositionally biased region" description="Basic and acidic residues" evidence="1">
    <location>
        <begin position="196"/>
        <end position="218"/>
    </location>
</feature>
<evidence type="ECO:0000256" key="3">
    <source>
        <dbReference type="SAM" id="SignalP"/>
    </source>
</evidence>